<reference evidence="2 3" key="1">
    <citation type="submission" date="2014-04" db="EMBL/GenBank/DDBJ databases">
        <authorList>
            <consortium name="DOE Joint Genome Institute"/>
            <person name="Kuo A."/>
            <person name="Kohler A."/>
            <person name="Nagy L.G."/>
            <person name="Floudas D."/>
            <person name="Copeland A."/>
            <person name="Barry K.W."/>
            <person name="Cichocki N."/>
            <person name="Veneault-Fourrey C."/>
            <person name="LaButti K."/>
            <person name="Lindquist E.A."/>
            <person name="Lipzen A."/>
            <person name="Lundell T."/>
            <person name="Morin E."/>
            <person name="Murat C."/>
            <person name="Sun H."/>
            <person name="Tunlid A."/>
            <person name="Henrissat B."/>
            <person name="Grigoriev I.V."/>
            <person name="Hibbett D.S."/>
            <person name="Martin F."/>
            <person name="Nordberg H.P."/>
            <person name="Cantor M.N."/>
            <person name="Hua S.X."/>
        </authorList>
    </citation>
    <scope>NUCLEOTIDE SEQUENCE [LARGE SCALE GENOMIC DNA]</scope>
    <source>
        <strain evidence="2 3">Foug A</strain>
    </source>
</reference>
<dbReference type="PROSITE" id="PS00678">
    <property type="entry name" value="WD_REPEATS_1"/>
    <property type="match status" value="1"/>
</dbReference>
<dbReference type="PANTHER" id="PTHR22806">
    <property type="entry name" value="NUCLEOPORIN NUP37 P37 -RELATED"/>
    <property type="match status" value="1"/>
</dbReference>
<protein>
    <submittedName>
        <fullName evidence="2">Uncharacterized protein</fullName>
    </submittedName>
</protein>
<keyword evidence="3" id="KW-1185">Reference proteome</keyword>
<dbReference type="Gene3D" id="2.130.10.10">
    <property type="entry name" value="YVTN repeat-like/Quinoprotein amine dehydrogenase"/>
    <property type="match status" value="1"/>
</dbReference>
<evidence type="ECO:0000313" key="2">
    <source>
        <dbReference type="EMBL" id="KIM65132.1"/>
    </source>
</evidence>
<organism evidence="2 3">
    <name type="scientific">Scleroderma citrinum Foug A</name>
    <dbReference type="NCBI Taxonomy" id="1036808"/>
    <lineage>
        <taxon>Eukaryota</taxon>
        <taxon>Fungi</taxon>
        <taxon>Dikarya</taxon>
        <taxon>Basidiomycota</taxon>
        <taxon>Agaricomycotina</taxon>
        <taxon>Agaricomycetes</taxon>
        <taxon>Agaricomycetidae</taxon>
        <taxon>Boletales</taxon>
        <taxon>Sclerodermatineae</taxon>
        <taxon>Sclerodermataceae</taxon>
        <taxon>Scleroderma</taxon>
    </lineage>
</organism>
<dbReference type="FunCoup" id="A0A0C3AJQ6">
    <property type="interactions" value="145"/>
</dbReference>
<feature type="region of interest" description="Disordered" evidence="1">
    <location>
        <begin position="157"/>
        <end position="178"/>
    </location>
</feature>
<proteinExistence type="predicted"/>
<evidence type="ECO:0000313" key="3">
    <source>
        <dbReference type="Proteomes" id="UP000053989"/>
    </source>
</evidence>
<dbReference type="PANTHER" id="PTHR22806:SF0">
    <property type="entry name" value="NUCLEOPORIN NUP37"/>
    <property type="match status" value="1"/>
</dbReference>
<gene>
    <name evidence="2" type="ORF">SCLCIDRAFT_1212628</name>
</gene>
<name>A0A0C3AJQ6_9AGAM</name>
<dbReference type="InParanoid" id="A0A0C3AJQ6"/>
<dbReference type="GO" id="GO:0031080">
    <property type="term" value="C:nuclear pore outer ring"/>
    <property type="evidence" value="ECO:0007669"/>
    <property type="project" value="InterPro"/>
</dbReference>
<accession>A0A0C3AJQ6</accession>
<dbReference type="InterPro" id="IPR019775">
    <property type="entry name" value="WD40_repeat_CS"/>
</dbReference>
<dbReference type="Proteomes" id="UP000053989">
    <property type="component" value="Unassembled WGS sequence"/>
</dbReference>
<dbReference type="InterPro" id="IPR015943">
    <property type="entry name" value="WD40/YVTN_repeat-like_dom_sf"/>
</dbReference>
<dbReference type="InterPro" id="IPR037626">
    <property type="entry name" value="NUP37"/>
</dbReference>
<dbReference type="EMBL" id="KN822024">
    <property type="protein sequence ID" value="KIM65132.1"/>
    <property type="molecule type" value="Genomic_DNA"/>
</dbReference>
<dbReference type="HOGENOM" id="CLU_057712_0_0_1"/>
<dbReference type="STRING" id="1036808.A0A0C3AJQ6"/>
<dbReference type="SUPFAM" id="SSF50978">
    <property type="entry name" value="WD40 repeat-like"/>
    <property type="match status" value="1"/>
</dbReference>
<reference evidence="3" key="2">
    <citation type="submission" date="2015-01" db="EMBL/GenBank/DDBJ databases">
        <title>Evolutionary Origins and Diversification of the Mycorrhizal Mutualists.</title>
        <authorList>
            <consortium name="DOE Joint Genome Institute"/>
            <consortium name="Mycorrhizal Genomics Consortium"/>
            <person name="Kohler A."/>
            <person name="Kuo A."/>
            <person name="Nagy L.G."/>
            <person name="Floudas D."/>
            <person name="Copeland A."/>
            <person name="Barry K.W."/>
            <person name="Cichocki N."/>
            <person name="Veneault-Fourrey C."/>
            <person name="LaButti K."/>
            <person name="Lindquist E.A."/>
            <person name="Lipzen A."/>
            <person name="Lundell T."/>
            <person name="Morin E."/>
            <person name="Murat C."/>
            <person name="Riley R."/>
            <person name="Ohm R."/>
            <person name="Sun H."/>
            <person name="Tunlid A."/>
            <person name="Henrissat B."/>
            <person name="Grigoriev I.V."/>
            <person name="Hibbett D.S."/>
            <person name="Martin F."/>
        </authorList>
    </citation>
    <scope>NUCLEOTIDE SEQUENCE [LARGE SCALE GENOMIC DNA]</scope>
    <source>
        <strain evidence="3">Foug A</strain>
    </source>
</reference>
<evidence type="ECO:0000256" key="1">
    <source>
        <dbReference type="SAM" id="MobiDB-lite"/>
    </source>
</evidence>
<dbReference type="OrthoDB" id="340259at2759"/>
<feature type="compositionally biased region" description="Low complexity" evidence="1">
    <location>
        <begin position="159"/>
        <end position="175"/>
    </location>
</feature>
<dbReference type="AlphaFoldDB" id="A0A0C3AJQ6"/>
<sequence>MDAGVFRLNHGSDVYVVRSCCNEDGADLLALGGEHSVEVFQINTTSLKRLATFHIGSRITALAWSPRSTSPTRSDDWIFEIAAASADFGLHLLTKKASDAESMFPFGGGLSGHHGKINDICFCGGRNEDIIRYVASVSDDKMLMVWDLNPTLDICSGVPSPVRSPRGDDSSSSSPLPRPQPTAYAIAFSHPLTTVNSHPSSSKEFLVSDCRGSVFVTDWRTDPEQTEQGSWRHSIVVELNESRALSDSLTATTSQWSGFAAWRRDSADIVGASYGPRFSIWDLSKLRGGKPLHTGTSFPEGGHSFRWCSTNPDYFAISAHSNTRGAVIHVHNVGYLQAQPSVINVAPRPHYIRDFDFVALHGQPVLAVAFGHQVAVFPLGDD</sequence>
<dbReference type="InterPro" id="IPR036322">
    <property type="entry name" value="WD40_repeat_dom_sf"/>
</dbReference>